<feature type="compositionally biased region" description="Pro residues" evidence="4">
    <location>
        <begin position="92"/>
        <end position="101"/>
    </location>
</feature>
<dbReference type="GO" id="GO:0042393">
    <property type="term" value="F:histone binding"/>
    <property type="evidence" value="ECO:0007669"/>
    <property type="project" value="TreeGrafter"/>
</dbReference>
<dbReference type="PANTHER" id="PTHR15321:SF3">
    <property type="entry name" value="TP53-BINDING PROTEIN 1"/>
    <property type="match status" value="1"/>
</dbReference>
<dbReference type="InterPro" id="IPR047250">
    <property type="entry name" value="BRCT_p53bp1-like_rpt2"/>
</dbReference>
<evidence type="ECO:0000256" key="1">
    <source>
        <dbReference type="ARBA" id="ARBA00004123"/>
    </source>
</evidence>
<feature type="compositionally biased region" description="Polar residues" evidence="4">
    <location>
        <begin position="268"/>
        <end position="312"/>
    </location>
</feature>
<keyword evidence="2" id="KW-0227">DNA damage</keyword>
<evidence type="ECO:0000256" key="3">
    <source>
        <dbReference type="ARBA" id="ARBA00023242"/>
    </source>
</evidence>
<name>A0A5K1JZG7_9APHY</name>
<evidence type="ECO:0000313" key="6">
    <source>
        <dbReference type="EMBL" id="VWO98645.1"/>
    </source>
</evidence>
<gene>
    <name evidence="6" type="primary">Q8TG10</name>
</gene>
<dbReference type="SMART" id="SM00292">
    <property type="entry name" value="BRCT"/>
    <property type="match status" value="2"/>
</dbReference>
<feature type="compositionally biased region" description="Acidic residues" evidence="4">
    <location>
        <begin position="824"/>
        <end position="834"/>
    </location>
</feature>
<dbReference type="SUPFAM" id="SSF52113">
    <property type="entry name" value="BRCT domain"/>
    <property type="match status" value="2"/>
</dbReference>
<dbReference type="CDD" id="cd17745">
    <property type="entry name" value="BRCT_p53bp1_rpt1"/>
    <property type="match status" value="1"/>
</dbReference>
<comment type="subcellular location">
    <subcellularLocation>
        <location evidence="1">Nucleus</location>
    </subcellularLocation>
</comment>
<feature type="compositionally biased region" description="Low complexity" evidence="4">
    <location>
        <begin position="10"/>
        <end position="20"/>
    </location>
</feature>
<dbReference type="InterPro" id="IPR047252">
    <property type="entry name" value="TP53BP1-like"/>
</dbReference>
<dbReference type="Pfam" id="PF18115">
    <property type="entry name" value="Tudor_3"/>
    <property type="match status" value="1"/>
</dbReference>
<evidence type="ECO:0000256" key="2">
    <source>
        <dbReference type="ARBA" id="ARBA00022763"/>
    </source>
</evidence>
<feature type="compositionally biased region" description="Polar residues" evidence="4">
    <location>
        <begin position="61"/>
        <end position="79"/>
    </location>
</feature>
<feature type="compositionally biased region" description="Low complexity" evidence="4">
    <location>
        <begin position="329"/>
        <end position="338"/>
    </location>
</feature>
<feature type="compositionally biased region" description="Polar residues" evidence="4">
    <location>
        <begin position="460"/>
        <end position="474"/>
    </location>
</feature>
<feature type="region of interest" description="Disordered" evidence="4">
    <location>
        <begin position="1"/>
        <end position="49"/>
    </location>
</feature>
<feature type="region of interest" description="Disordered" evidence="4">
    <location>
        <begin position="136"/>
        <end position="339"/>
    </location>
</feature>
<dbReference type="GO" id="GO:0005634">
    <property type="term" value="C:nucleus"/>
    <property type="evidence" value="ECO:0007669"/>
    <property type="project" value="UniProtKB-SubCell"/>
</dbReference>
<proteinExistence type="predicted"/>
<feature type="region of interest" description="Disordered" evidence="4">
    <location>
        <begin position="705"/>
        <end position="911"/>
    </location>
</feature>
<feature type="compositionally biased region" description="Polar residues" evidence="4">
    <location>
        <begin position="674"/>
        <end position="686"/>
    </location>
</feature>
<feature type="compositionally biased region" description="Low complexity" evidence="4">
    <location>
        <begin position="807"/>
        <end position="819"/>
    </location>
</feature>
<dbReference type="PANTHER" id="PTHR15321">
    <property type="entry name" value="TUMOR SUPPRESSOR P53-BINDING PROTEIN 1"/>
    <property type="match status" value="1"/>
</dbReference>
<feature type="region of interest" description="Disordered" evidence="4">
    <location>
        <begin position="454"/>
        <end position="474"/>
    </location>
</feature>
<evidence type="ECO:0000256" key="4">
    <source>
        <dbReference type="SAM" id="MobiDB-lite"/>
    </source>
</evidence>
<feature type="compositionally biased region" description="Acidic residues" evidence="4">
    <location>
        <begin position="845"/>
        <end position="856"/>
    </location>
</feature>
<feature type="compositionally biased region" description="Polar residues" evidence="4">
    <location>
        <begin position="215"/>
        <end position="233"/>
    </location>
</feature>
<evidence type="ECO:0000259" key="5">
    <source>
        <dbReference type="PROSITE" id="PS50172"/>
    </source>
</evidence>
<dbReference type="InterPro" id="IPR036420">
    <property type="entry name" value="BRCT_dom_sf"/>
</dbReference>
<protein>
    <submittedName>
        <fullName evidence="6">Histone deacetylase Hda1</fullName>
    </submittedName>
</protein>
<feature type="compositionally biased region" description="Polar residues" evidence="4">
    <location>
        <begin position="107"/>
        <end position="122"/>
    </location>
</feature>
<organism evidence="6">
    <name type="scientific">Ganoderma boninense</name>
    <dbReference type="NCBI Taxonomy" id="34458"/>
    <lineage>
        <taxon>Eukaryota</taxon>
        <taxon>Fungi</taxon>
        <taxon>Dikarya</taxon>
        <taxon>Basidiomycota</taxon>
        <taxon>Agaricomycotina</taxon>
        <taxon>Agaricomycetes</taxon>
        <taxon>Polyporales</taxon>
        <taxon>Polyporaceae</taxon>
        <taxon>Ganoderma</taxon>
    </lineage>
</organism>
<accession>A0A5K1JZG7</accession>
<feature type="domain" description="BRCT" evidence="5">
    <location>
        <begin position="1222"/>
        <end position="1328"/>
    </location>
</feature>
<feature type="region of interest" description="Disordered" evidence="4">
    <location>
        <begin position="61"/>
        <end position="124"/>
    </location>
</feature>
<dbReference type="EMBL" id="LR727081">
    <property type="protein sequence ID" value="VWO98645.1"/>
    <property type="molecule type" value="Genomic_DNA"/>
</dbReference>
<feature type="compositionally biased region" description="Pro residues" evidence="4">
    <location>
        <begin position="176"/>
        <end position="185"/>
    </location>
</feature>
<reference evidence="6" key="1">
    <citation type="submission" date="2019-10" db="EMBL/GenBank/DDBJ databases">
        <authorList>
            <person name="Nor Muhammad N."/>
        </authorList>
    </citation>
    <scope>NUCLEOTIDE SEQUENCE</scope>
</reference>
<feature type="region of interest" description="Disordered" evidence="4">
    <location>
        <begin position="518"/>
        <end position="688"/>
    </location>
</feature>
<dbReference type="GO" id="GO:0000077">
    <property type="term" value="P:DNA damage checkpoint signaling"/>
    <property type="evidence" value="ECO:0007669"/>
    <property type="project" value="TreeGrafter"/>
</dbReference>
<dbReference type="InterPro" id="IPR047249">
    <property type="entry name" value="BRCT_p53bp1-like_rpt1"/>
</dbReference>
<sequence length="1328" mass="142983">MIVESSTDDSQASQLLAAALRPRDVQPPPRPLEEPHAQESPLLSDSNASVHYHIHGLAATQSVYSSQDQPCAESSQKENTPAPWDKDKSSHPLPPSPPASPSRPQSATACTSELKETPSNILPVSKAAKETLCSKDIVPINPPSSPETSGKALSFPSSSRLLVRPQPHLDHSPTIPSRPMPPPPRPRSRSPPSQDSFAGPLPQRDPVKAFIASARNFNIPLSQVGEISQSPSQEDGPPPVSSGVWSAGERGSLPRQPSPPPRILVAGTPSNSSHGSNSQYQSQGDPSQSQPLESHYGDSQYSDPFPQAQTTDYLDGSSPPHDEGLGTASRSGSSPSSSYERLLADPFEDIPVATQIGDDLTQPTQIVERTQMHSEAGDVDSVMREHHYYNENSQMVFPTVPSEVRSTYTSHSTVPRGLLGMIAPGKRHRYPGLVSEAGPSGANVRMTDWNVEPALDTQDSDAPSSDGVHTQDTQATDLQDEVGETQPSDVAVNGSVLSLLPRRRLPPANLVLQSVQPSSFRAGPAASKVPEPEVFPDPDETGPTQIVSPSPDETGPTQIVSPSPDKTGPTQLVSPSPDETGPTEIVSPSPAETGPTEIVSPASDKTGPTQLLSPSPEKTGPTQIVSPSPTPAKRGRTQIIYRSPVKSSPTKVVPDSDPPEPLPVAPLSRRRGPSVSSASTYHSPEVNSRVRAYMQSEDEVLKTIATTEPSVPTINEEDEEDVPLAQRVPSAKAKGKQKATARNVKSPGTRNTIARGHTNNNSWRGGVIPSSDPGERREEAAPKVVAVVKNTKPRTPMNQAPPPPPMSRSTRAAKTAARGRLVESSDEDEREDDLSSLTDVATVPAEEEEDDMDVDVPDPKLKPPRGNNKRKRTVSGSAAKKANGRVLVKEESSTPLGRPAKRIKTEGRGGGGDSATRVFALWKNTAQYYTGTVHQSVGFGSGRYVVRFDDDDSAELELKHLRACRPKPGDHVLLRQKEKGVVVQCPPCPDSGYGPDDVVTIALKDDEQEEVDVQCLQISTRTINAEWDDRVLAEDEIVPIVRPNIAAATPGRRSVSASGQSDLARKRALAGIGLVVSLAPSKEGQNTRDVMVGDIKKCGGVVIDDWTTIFGMDGALEHKNQRWMLQQGDIQWRKKAGHGVDKVFLISDDFHQKSKYLVALALGIPCLSVDWLRAFVEQEAEWRFFLLPAGYSEQLEARVSQMVDVDWGTSDHHLTDVAANKVPSKVFSEMTILCISADFVPSKKPKKSGDSALKKEAAESVPRIVLCMGAATVESVAEPKHASQDLEEYDYIVVPDQNLSKFSKHENAVDVNWVKDCLISGRLLPLPG</sequence>
<feature type="compositionally biased region" description="Low complexity" evidence="4">
    <location>
        <begin position="782"/>
        <end position="798"/>
    </location>
</feature>
<dbReference type="PROSITE" id="PS50172">
    <property type="entry name" value="BRCT"/>
    <property type="match status" value="1"/>
</dbReference>
<dbReference type="InterPro" id="IPR041297">
    <property type="entry name" value="Crb2_Tudor"/>
</dbReference>
<dbReference type="InterPro" id="IPR001357">
    <property type="entry name" value="BRCT_dom"/>
</dbReference>
<dbReference type="Gene3D" id="3.40.50.10190">
    <property type="entry name" value="BRCT domain"/>
    <property type="match status" value="1"/>
</dbReference>
<dbReference type="GO" id="GO:0045944">
    <property type="term" value="P:positive regulation of transcription by RNA polymerase II"/>
    <property type="evidence" value="ECO:0007669"/>
    <property type="project" value="TreeGrafter"/>
</dbReference>
<dbReference type="Gene3D" id="2.30.30.140">
    <property type="match status" value="1"/>
</dbReference>
<dbReference type="CDD" id="cd17724">
    <property type="entry name" value="BRCT_p53bp1_rpt2"/>
    <property type="match status" value="1"/>
</dbReference>
<feature type="compositionally biased region" description="Polar residues" evidence="4">
    <location>
        <begin position="746"/>
        <end position="763"/>
    </location>
</feature>
<keyword evidence="3" id="KW-0539">Nucleus</keyword>